<accession>A0A0N7KPY2</accession>
<dbReference type="AlphaFoldDB" id="A0A0N7KPY2"/>
<name>A0A0N7KPY2_ORYSJ</name>
<keyword evidence="2" id="KW-0472">Membrane</keyword>
<proteinExistence type="predicted"/>
<keyword evidence="2" id="KW-0812">Transmembrane</keyword>
<evidence type="ECO:0000313" key="4">
    <source>
        <dbReference type="Proteomes" id="UP000059680"/>
    </source>
</evidence>
<sequence length="115" mass="12499">SPPSSSRASSTTSASRSSEKEEHRGHGRQCNQKARRIGEVTLRAVHDFFVFGLFFPVMGCGLWALVTRTSGLPFLMWCVAGYGLCELSGLFVVFLCTNCDGPFVSSQKEVGYGPT</sequence>
<feature type="region of interest" description="Disordered" evidence="1">
    <location>
        <begin position="1"/>
        <end position="32"/>
    </location>
</feature>
<feature type="non-terminal residue" evidence="3">
    <location>
        <position position="1"/>
    </location>
</feature>
<evidence type="ECO:0000256" key="2">
    <source>
        <dbReference type="SAM" id="Phobius"/>
    </source>
</evidence>
<keyword evidence="2" id="KW-1133">Transmembrane helix</keyword>
<feature type="transmembrane region" description="Helical" evidence="2">
    <location>
        <begin position="74"/>
        <end position="95"/>
    </location>
</feature>
<organism evidence="3 4">
    <name type="scientific">Oryza sativa subsp. japonica</name>
    <name type="common">Rice</name>
    <dbReference type="NCBI Taxonomy" id="39947"/>
    <lineage>
        <taxon>Eukaryota</taxon>
        <taxon>Viridiplantae</taxon>
        <taxon>Streptophyta</taxon>
        <taxon>Embryophyta</taxon>
        <taxon>Tracheophyta</taxon>
        <taxon>Spermatophyta</taxon>
        <taxon>Magnoliopsida</taxon>
        <taxon>Liliopsida</taxon>
        <taxon>Poales</taxon>
        <taxon>Poaceae</taxon>
        <taxon>BOP clade</taxon>
        <taxon>Oryzoideae</taxon>
        <taxon>Oryzeae</taxon>
        <taxon>Oryzinae</taxon>
        <taxon>Oryza</taxon>
        <taxon>Oryza sativa</taxon>
    </lineage>
</organism>
<feature type="non-terminal residue" evidence="3">
    <location>
        <position position="115"/>
    </location>
</feature>
<evidence type="ECO:0000313" key="3">
    <source>
        <dbReference type="EMBL" id="BAT05690.1"/>
    </source>
</evidence>
<gene>
    <name evidence="3" type="ordered locus">Os08g0449200</name>
    <name evidence="3" type="ORF">OSNPB_080449200</name>
</gene>
<reference evidence="3 4" key="2">
    <citation type="journal article" date="2013" name="Plant Cell Physiol.">
        <title>Rice Annotation Project Database (RAP-DB): an integrative and interactive database for rice genomics.</title>
        <authorList>
            <person name="Sakai H."/>
            <person name="Lee S.S."/>
            <person name="Tanaka T."/>
            <person name="Numa H."/>
            <person name="Kim J."/>
            <person name="Kawahara Y."/>
            <person name="Wakimoto H."/>
            <person name="Yang C.C."/>
            <person name="Iwamoto M."/>
            <person name="Abe T."/>
            <person name="Yamada Y."/>
            <person name="Muto A."/>
            <person name="Inokuchi H."/>
            <person name="Ikemura T."/>
            <person name="Matsumoto T."/>
            <person name="Sasaki T."/>
            <person name="Itoh T."/>
        </authorList>
    </citation>
    <scope>NUCLEOTIDE SEQUENCE [LARGE SCALE GENOMIC DNA]</scope>
    <source>
        <strain evidence="4">cv. Nipponbare</strain>
    </source>
</reference>
<dbReference type="Proteomes" id="UP000059680">
    <property type="component" value="Chromosome 8"/>
</dbReference>
<dbReference type="InParanoid" id="A0A0N7KPY2"/>
<reference evidence="3 4" key="3">
    <citation type="journal article" date="2013" name="Rice">
        <title>Improvement of the Oryza sativa Nipponbare reference genome using next generation sequence and optical map data.</title>
        <authorList>
            <person name="Kawahara Y."/>
            <person name="de la Bastide M."/>
            <person name="Hamilton J.P."/>
            <person name="Kanamori H."/>
            <person name="McCombie W.R."/>
            <person name="Ouyang S."/>
            <person name="Schwartz D.C."/>
            <person name="Tanaka T."/>
            <person name="Wu J."/>
            <person name="Zhou S."/>
            <person name="Childs K.L."/>
            <person name="Davidson R.M."/>
            <person name="Lin H."/>
            <person name="Quesada-Ocampo L."/>
            <person name="Vaillancourt B."/>
            <person name="Sakai H."/>
            <person name="Lee S.S."/>
            <person name="Kim J."/>
            <person name="Numa H."/>
            <person name="Itoh T."/>
            <person name="Buell C.R."/>
            <person name="Matsumoto T."/>
        </authorList>
    </citation>
    <scope>NUCLEOTIDE SEQUENCE [LARGE SCALE GENOMIC DNA]</scope>
    <source>
        <strain evidence="4">cv. Nipponbare</strain>
    </source>
</reference>
<feature type="transmembrane region" description="Helical" evidence="2">
    <location>
        <begin position="48"/>
        <end position="67"/>
    </location>
</feature>
<reference evidence="4" key="1">
    <citation type="journal article" date="2005" name="Nature">
        <title>The map-based sequence of the rice genome.</title>
        <authorList>
            <consortium name="International rice genome sequencing project (IRGSP)"/>
            <person name="Matsumoto T."/>
            <person name="Wu J."/>
            <person name="Kanamori H."/>
            <person name="Katayose Y."/>
            <person name="Fujisawa M."/>
            <person name="Namiki N."/>
            <person name="Mizuno H."/>
            <person name="Yamamoto K."/>
            <person name="Antonio B.A."/>
            <person name="Baba T."/>
            <person name="Sakata K."/>
            <person name="Nagamura Y."/>
            <person name="Aoki H."/>
            <person name="Arikawa K."/>
            <person name="Arita K."/>
            <person name="Bito T."/>
            <person name="Chiden Y."/>
            <person name="Fujitsuka N."/>
            <person name="Fukunaka R."/>
            <person name="Hamada M."/>
            <person name="Harada C."/>
            <person name="Hayashi A."/>
            <person name="Hijishita S."/>
            <person name="Honda M."/>
            <person name="Hosokawa S."/>
            <person name="Ichikawa Y."/>
            <person name="Idonuma A."/>
            <person name="Iijima M."/>
            <person name="Ikeda M."/>
            <person name="Ikeno M."/>
            <person name="Ito K."/>
            <person name="Ito S."/>
            <person name="Ito T."/>
            <person name="Ito Y."/>
            <person name="Ito Y."/>
            <person name="Iwabuchi A."/>
            <person name="Kamiya K."/>
            <person name="Karasawa W."/>
            <person name="Kurita K."/>
            <person name="Katagiri S."/>
            <person name="Kikuta A."/>
            <person name="Kobayashi H."/>
            <person name="Kobayashi N."/>
            <person name="Machita K."/>
            <person name="Maehara T."/>
            <person name="Masukawa M."/>
            <person name="Mizubayashi T."/>
            <person name="Mukai Y."/>
            <person name="Nagasaki H."/>
            <person name="Nagata Y."/>
            <person name="Naito S."/>
            <person name="Nakashima M."/>
            <person name="Nakama Y."/>
            <person name="Nakamichi Y."/>
            <person name="Nakamura M."/>
            <person name="Meguro A."/>
            <person name="Negishi M."/>
            <person name="Ohta I."/>
            <person name="Ohta T."/>
            <person name="Okamoto M."/>
            <person name="Ono N."/>
            <person name="Saji S."/>
            <person name="Sakaguchi M."/>
            <person name="Sakai K."/>
            <person name="Shibata M."/>
            <person name="Shimokawa T."/>
            <person name="Song J."/>
            <person name="Takazaki Y."/>
            <person name="Terasawa K."/>
            <person name="Tsugane M."/>
            <person name="Tsuji K."/>
            <person name="Ueda S."/>
            <person name="Waki K."/>
            <person name="Yamagata H."/>
            <person name="Yamamoto M."/>
            <person name="Yamamoto S."/>
            <person name="Yamane H."/>
            <person name="Yoshiki S."/>
            <person name="Yoshihara R."/>
            <person name="Yukawa K."/>
            <person name="Zhong H."/>
            <person name="Yano M."/>
            <person name="Yuan Q."/>
            <person name="Ouyang S."/>
            <person name="Liu J."/>
            <person name="Jones K.M."/>
            <person name="Gansberger K."/>
            <person name="Moffat K."/>
            <person name="Hill J."/>
            <person name="Bera J."/>
            <person name="Fadrosh D."/>
            <person name="Jin S."/>
            <person name="Johri S."/>
            <person name="Kim M."/>
            <person name="Overton L."/>
            <person name="Reardon M."/>
            <person name="Tsitrin T."/>
            <person name="Vuong H."/>
            <person name="Weaver B."/>
            <person name="Ciecko A."/>
            <person name="Tallon L."/>
            <person name="Jackson J."/>
            <person name="Pai G."/>
            <person name="Aken S.V."/>
            <person name="Utterback T."/>
            <person name="Reidmuller S."/>
            <person name="Feldblyum T."/>
            <person name="Hsiao J."/>
            <person name="Zismann V."/>
            <person name="Iobst S."/>
            <person name="de Vazeille A.R."/>
            <person name="Buell C.R."/>
            <person name="Ying K."/>
            <person name="Li Y."/>
            <person name="Lu T."/>
            <person name="Huang Y."/>
            <person name="Zhao Q."/>
            <person name="Feng Q."/>
            <person name="Zhang L."/>
            <person name="Zhu J."/>
            <person name="Weng Q."/>
            <person name="Mu J."/>
            <person name="Lu Y."/>
            <person name="Fan D."/>
            <person name="Liu Y."/>
            <person name="Guan J."/>
            <person name="Zhang Y."/>
            <person name="Yu S."/>
            <person name="Liu X."/>
            <person name="Zhang Y."/>
            <person name="Hong G."/>
            <person name="Han B."/>
            <person name="Choisne N."/>
            <person name="Demange N."/>
            <person name="Orjeda G."/>
            <person name="Samain S."/>
            <person name="Cattolico L."/>
            <person name="Pelletier E."/>
            <person name="Couloux A."/>
            <person name="Segurens B."/>
            <person name="Wincker P."/>
            <person name="D'Hont A."/>
            <person name="Scarpelli C."/>
            <person name="Weissenbach J."/>
            <person name="Salanoubat M."/>
            <person name="Quetier F."/>
            <person name="Yu Y."/>
            <person name="Kim H.R."/>
            <person name="Rambo T."/>
            <person name="Currie J."/>
            <person name="Collura K."/>
            <person name="Luo M."/>
            <person name="Yang T."/>
            <person name="Ammiraju J.S.S."/>
            <person name="Engler F."/>
            <person name="Soderlund C."/>
            <person name="Wing R.A."/>
            <person name="Palmer L.E."/>
            <person name="de la Bastide M."/>
            <person name="Spiegel L."/>
            <person name="Nascimento L."/>
            <person name="Zutavern T."/>
            <person name="O'Shaughnessy A."/>
            <person name="Dike S."/>
            <person name="Dedhia N."/>
            <person name="Preston R."/>
            <person name="Balija V."/>
            <person name="McCombie W.R."/>
            <person name="Chow T."/>
            <person name="Chen H."/>
            <person name="Chung M."/>
            <person name="Chen C."/>
            <person name="Shaw J."/>
            <person name="Wu H."/>
            <person name="Hsiao K."/>
            <person name="Chao Y."/>
            <person name="Chu M."/>
            <person name="Cheng C."/>
            <person name="Hour A."/>
            <person name="Lee P."/>
            <person name="Lin S."/>
            <person name="Lin Y."/>
            <person name="Liou J."/>
            <person name="Liu S."/>
            <person name="Hsing Y."/>
            <person name="Raghuvanshi S."/>
            <person name="Mohanty A."/>
            <person name="Bharti A.K."/>
            <person name="Gaur A."/>
            <person name="Gupta V."/>
            <person name="Kumar D."/>
            <person name="Ravi V."/>
            <person name="Vij S."/>
            <person name="Kapur A."/>
            <person name="Khurana P."/>
            <person name="Khurana P."/>
            <person name="Khurana J.P."/>
            <person name="Tyagi A.K."/>
            <person name="Gaikwad K."/>
            <person name="Singh A."/>
            <person name="Dalal V."/>
            <person name="Srivastava S."/>
            <person name="Dixit A."/>
            <person name="Pal A.K."/>
            <person name="Ghazi I.A."/>
            <person name="Yadav M."/>
            <person name="Pandit A."/>
            <person name="Bhargava A."/>
            <person name="Sureshbabu K."/>
            <person name="Batra K."/>
            <person name="Sharma T.R."/>
            <person name="Mohapatra T."/>
            <person name="Singh N.K."/>
            <person name="Messing J."/>
            <person name="Nelson A.B."/>
            <person name="Fuks G."/>
            <person name="Kavchok S."/>
            <person name="Keizer G."/>
            <person name="Linton E."/>
            <person name="Llaca V."/>
            <person name="Song R."/>
            <person name="Tanyolac B."/>
            <person name="Young S."/>
            <person name="Ho-Il K."/>
            <person name="Hahn J.H."/>
            <person name="Sangsakoo G."/>
            <person name="Vanavichit A."/>
            <person name="de Mattos Luiz.A.T."/>
            <person name="Zimmer P.D."/>
            <person name="Malone G."/>
            <person name="Dellagostin O."/>
            <person name="de Oliveira A.C."/>
            <person name="Bevan M."/>
            <person name="Bancroft I."/>
            <person name="Minx P."/>
            <person name="Cordum H."/>
            <person name="Wilson R."/>
            <person name="Cheng Z."/>
            <person name="Jin W."/>
            <person name="Jiang J."/>
            <person name="Leong S.A."/>
            <person name="Iwama H."/>
            <person name="Gojobori T."/>
            <person name="Itoh T."/>
            <person name="Niimura Y."/>
            <person name="Fujii Y."/>
            <person name="Habara T."/>
            <person name="Sakai H."/>
            <person name="Sato Y."/>
            <person name="Wilson G."/>
            <person name="Kumar K."/>
            <person name="McCouch S."/>
            <person name="Juretic N."/>
            <person name="Hoen D."/>
            <person name="Wright S."/>
            <person name="Bruskiewich R."/>
            <person name="Bureau T."/>
            <person name="Miyao A."/>
            <person name="Hirochika H."/>
            <person name="Nishikawa T."/>
            <person name="Kadowaki K."/>
            <person name="Sugiura M."/>
            <person name="Burr B."/>
            <person name="Sasaki T."/>
        </authorList>
    </citation>
    <scope>NUCLEOTIDE SEQUENCE [LARGE SCALE GENOMIC DNA]</scope>
    <source>
        <strain evidence="4">cv. Nipponbare</strain>
    </source>
</reference>
<protein>
    <submittedName>
        <fullName evidence="3">Os08g0449200 protein</fullName>
    </submittedName>
</protein>
<dbReference type="EMBL" id="AP014964">
    <property type="protein sequence ID" value="BAT05690.1"/>
    <property type="molecule type" value="Genomic_DNA"/>
</dbReference>
<feature type="compositionally biased region" description="Low complexity" evidence="1">
    <location>
        <begin position="1"/>
        <end position="16"/>
    </location>
</feature>
<dbReference type="PaxDb" id="39947-A0A0N7KPY2"/>
<keyword evidence="4" id="KW-1185">Reference proteome</keyword>
<evidence type="ECO:0000256" key="1">
    <source>
        <dbReference type="SAM" id="MobiDB-lite"/>
    </source>
</evidence>